<keyword evidence="2" id="KW-0597">Phosphoprotein</keyword>
<evidence type="ECO:0000259" key="11">
    <source>
        <dbReference type="PROSITE" id="PS50022"/>
    </source>
</evidence>
<evidence type="ECO:0000256" key="4">
    <source>
        <dbReference type="ARBA" id="ARBA00022989"/>
    </source>
</evidence>
<comment type="caution">
    <text evidence="7">Lacks conserved residue(s) required for the propagation of feature annotation.</text>
</comment>
<dbReference type="SUPFAM" id="SSF49854">
    <property type="entry name" value="Spermadhesin, CUB domain"/>
    <property type="match status" value="1"/>
</dbReference>
<evidence type="ECO:0000256" key="6">
    <source>
        <dbReference type="ARBA" id="ARBA00023157"/>
    </source>
</evidence>
<keyword evidence="3 8" id="KW-0812">Transmembrane</keyword>
<dbReference type="EMBL" id="JANPWB010000006">
    <property type="protein sequence ID" value="KAJ1176003.1"/>
    <property type="molecule type" value="Genomic_DNA"/>
</dbReference>
<dbReference type="Proteomes" id="UP001066276">
    <property type="component" value="Chromosome 3_2"/>
</dbReference>
<dbReference type="PROSITE" id="PS01180">
    <property type="entry name" value="CUB"/>
    <property type="match status" value="1"/>
</dbReference>
<dbReference type="Gene3D" id="2.60.120.260">
    <property type="entry name" value="Galactose-binding domain-like"/>
    <property type="match status" value="1"/>
</dbReference>
<keyword evidence="5 8" id="KW-0472">Membrane</keyword>
<dbReference type="InterPro" id="IPR000421">
    <property type="entry name" value="FA58C"/>
</dbReference>
<dbReference type="PANTHER" id="PTHR46806:SF6">
    <property type="entry name" value="DISCOIDIN, CUB AND LCCL DOMAIN CONTAINING 1"/>
    <property type="match status" value="1"/>
</dbReference>
<evidence type="ECO:0000256" key="9">
    <source>
        <dbReference type="SAM" id="SignalP"/>
    </source>
</evidence>
<dbReference type="SUPFAM" id="SSF49785">
    <property type="entry name" value="Galactose-binding domain-like"/>
    <property type="match status" value="1"/>
</dbReference>
<comment type="caution">
    <text evidence="13">The sequence shown here is derived from an EMBL/GenBank/DDBJ whole genome shotgun (WGS) entry which is preliminary data.</text>
</comment>
<dbReference type="InterPro" id="IPR004043">
    <property type="entry name" value="LCCL"/>
</dbReference>
<reference evidence="13" key="1">
    <citation type="journal article" date="2022" name="bioRxiv">
        <title>Sequencing and chromosome-scale assembly of the giantPleurodeles waltlgenome.</title>
        <authorList>
            <person name="Brown T."/>
            <person name="Elewa A."/>
            <person name="Iarovenko S."/>
            <person name="Subramanian E."/>
            <person name="Araus A.J."/>
            <person name="Petzold A."/>
            <person name="Susuki M."/>
            <person name="Suzuki K.-i.T."/>
            <person name="Hayashi T."/>
            <person name="Toyoda A."/>
            <person name="Oliveira C."/>
            <person name="Osipova E."/>
            <person name="Leigh N.D."/>
            <person name="Simon A."/>
            <person name="Yun M.H."/>
        </authorList>
    </citation>
    <scope>NUCLEOTIDE SEQUENCE</scope>
    <source>
        <strain evidence="13">20211129_DDA</strain>
        <tissue evidence="13">Liver</tissue>
    </source>
</reference>
<dbReference type="PROSITE" id="PS50022">
    <property type="entry name" value="FA58C_3"/>
    <property type="match status" value="1"/>
</dbReference>
<dbReference type="Gene3D" id="2.60.120.290">
    <property type="entry name" value="Spermadhesin, CUB domain"/>
    <property type="match status" value="1"/>
</dbReference>
<keyword evidence="6 7" id="KW-1015">Disulfide bond</keyword>
<keyword evidence="14" id="KW-1185">Reference proteome</keyword>
<dbReference type="GO" id="GO:0038023">
    <property type="term" value="F:signaling receptor activity"/>
    <property type="evidence" value="ECO:0007669"/>
    <property type="project" value="TreeGrafter"/>
</dbReference>
<dbReference type="SUPFAM" id="SSF69848">
    <property type="entry name" value="LCCL domain"/>
    <property type="match status" value="1"/>
</dbReference>
<dbReference type="Pfam" id="PF00754">
    <property type="entry name" value="F5_F8_type_C"/>
    <property type="match status" value="1"/>
</dbReference>
<feature type="transmembrane region" description="Helical" evidence="8">
    <location>
        <begin position="437"/>
        <end position="462"/>
    </location>
</feature>
<dbReference type="InterPro" id="IPR000859">
    <property type="entry name" value="CUB_dom"/>
</dbReference>
<protein>
    <submittedName>
        <fullName evidence="13">Uncharacterized protein</fullName>
    </submittedName>
</protein>
<dbReference type="PROSITE" id="PS50820">
    <property type="entry name" value="LCCL"/>
    <property type="match status" value="1"/>
</dbReference>
<dbReference type="InterPro" id="IPR050633">
    <property type="entry name" value="Neuropilin_MCO_CoagFactor"/>
</dbReference>
<comment type="subcellular location">
    <subcellularLocation>
        <location evidence="1">Membrane</location>
        <topology evidence="1">Single-pass type I membrane protein</topology>
    </subcellularLocation>
</comment>
<dbReference type="AlphaFoldDB" id="A0AAV7TJP9"/>
<dbReference type="InterPro" id="IPR008979">
    <property type="entry name" value="Galactose-bd-like_sf"/>
</dbReference>
<evidence type="ECO:0000256" key="5">
    <source>
        <dbReference type="ARBA" id="ARBA00023136"/>
    </source>
</evidence>
<feature type="signal peptide" evidence="9">
    <location>
        <begin position="1"/>
        <end position="19"/>
    </location>
</feature>
<evidence type="ECO:0000259" key="10">
    <source>
        <dbReference type="PROSITE" id="PS01180"/>
    </source>
</evidence>
<accession>A0AAV7TJP9</accession>
<evidence type="ECO:0000256" key="1">
    <source>
        <dbReference type="ARBA" id="ARBA00004479"/>
    </source>
</evidence>
<sequence length="687" mass="73581">MVGLLALLLAVMLLSSGRGQRGGGCGPTTLGLESGTLASRNYPGTYPNSTRCEWHIKAAEGSNLTVIFGDLDLEYSPRCTSGSLTISSQGISYGPYCGNLNQTPGTLRVNSSEASVLFSSGTHRSGRGFLLSYASSHHPDPISCLEKGVHYSIKHVSVYCPAGCKEIAGDIWGQVAHGYRDTSVICKAAVHAGAISDDVGGQVTFIREKGITLYEAAAANGLQSKTGSLSEKRLLFGRDCDESLDVAVFRSSSAWRDVDAGGQPLVWTAERASFDAVGAPHSWAADGGSSGEWLEIDLGGRRNITGIVTRGSPDSGYNFYTMTYRVLSSRDGKTWKVYKPSSGTEERVFEGNTDSQQATLNNFIPPIVSRYLRIAPQSWNIRAALKVKVLGCVATRTRSTRPNVYVAPREISTVSSVPQDHSTFPSVEIRLDGADPALMLILILVGLVLITTGLLLFGFLCYKKRKAAAEGSCGCMKGYQKPQSSQVCCRPHLHPSDSELISYSDDGSPGGISAAHSPDYAVPDVIPGGINAQKVPSTFKPAPDEGYTLPLVVSHYDVPGRFHEYTEPLPSEPEYATPFTDQALATAARKNICIVKVIPPAQGKKAPQLTCGLPGQYDSPSQRRAAEEVDCQAEGLVVPDGHCKEGGQGLPDRTLTGRGVACRELPPVPWGHFKTRDSLPHVYQEPL</sequence>
<evidence type="ECO:0000259" key="12">
    <source>
        <dbReference type="PROSITE" id="PS50820"/>
    </source>
</evidence>
<evidence type="ECO:0000313" key="14">
    <source>
        <dbReference type="Proteomes" id="UP001066276"/>
    </source>
</evidence>
<evidence type="ECO:0000256" key="7">
    <source>
        <dbReference type="PROSITE-ProRule" id="PRU00059"/>
    </source>
</evidence>
<organism evidence="13 14">
    <name type="scientific">Pleurodeles waltl</name>
    <name type="common">Iberian ribbed newt</name>
    <dbReference type="NCBI Taxonomy" id="8319"/>
    <lineage>
        <taxon>Eukaryota</taxon>
        <taxon>Metazoa</taxon>
        <taxon>Chordata</taxon>
        <taxon>Craniata</taxon>
        <taxon>Vertebrata</taxon>
        <taxon>Euteleostomi</taxon>
        <taxon>Amphibia</taxon>
        <taxon>Batrachia</taxon>
        <taxon>Caudata</taxon>
        <taxon>Salamandroidea</taxon>
        <taxon>Salamandridae</taxon>
        <taxon>Pleurodelinae</taxon>
        <taxon>Pleurodeles</taxon>
    </lineage>
</organism>
<feature type="domain" description="CUB" evidence="10">
    <location>
        <begin position="25"/>
        <end position="136"/>
    </location>
</feature>
<proteinExistence type="predicted"/>
<dbReference type="InterPro" id="IPR035914">
    <property type="entry name" value="Sperma_CUB_dom_sf"/>
</dbReference>
<feature type="domain" description="LCCL" evidence="12">
    <location>
        <begin position="138"/>
        <end position="234"/>
    </location>
</feature>
<dbReference type="PANTHER" id="PTHR46806">
    <property type="entry name" value="F5/8 TYPE C DOMAIN-CONTAINING PROTEIN"/>
    <property type="match status" value="1"/>
</dbReference>
<dbReference type="Gene3D" id="2.170.130.20">
    <property type="entry name" value="LCCL-like domain"/>
    <property type="match status" value="1"/>
</dbReference>
<dbReference type="CDD" id="cd00057">
    <property type="entry name" value="FA58C"/>
    <property type="match status" value="1"/>
</dbReference>
<evidence type="ECO:0000256" key="8">
    <source>
        <dbReference type="SAM" id="Phobius"/>
    </source>
</evidence>
<dbReference type="CDD" id="cd00041">
    <property type="entry name" value="CUB"/>
    <property type="match status" value="1"/>
</dbReference>
<feature type="chain" id="PRO_5044023637" evidence="9">
    <location>
        <begin position="20"/>
        <end position="687"/>
    </location>
</feature>
<dbReference type="SMART" id="SM00231">
    <property type="entry name" value="FA58C"/>
    <property type="match status" value="1"/>
</dbReference>
<evidence type="ECO:0000256" key="3">
    <source>
        <dbReference type="ARBA" id="ARBA00022692"/>
    </source>
</evidence>
<gene>
    <name evidence="13" type="ORF">NDU88_001287</name>
</gene>
<name>A0AAV7TJP9_PLEWA</name>
<dbReference type="InterPro" id="IPR036609">
    <property type="entry name" value="LCCL_sf"/>
</dbReference>
<dbReference type="GO" id="GO:0005886">
    <property type="term" value="C:plasma membrane"/>
    <property type="evidence" value="ECO:0007669"/>
    <property type="project" value="TreeGrafter"/>
</dbReference>
<evidence type="ECO:0000313" key="13">
    <source>
        <dbReference type="EMBL" id="KAJ1176003.1"/>
    </source>
</evidence>
<keyword evidence="9" id="KW-0732">Signal</keyword>
<dbReference type="Pfam" id="PF03815">
    <property type="entry name" value="LCCL"/>
    <property type="match status" value="1"/>
</dbReference>
<feature type="domain" description="F5/8 type C" evidence="11">
    <location>
        <begin position="240"/>
        <end position="392"/>
    </location>
</feature>
<feature type="disulfide bond" evidence="7">
    <location>
        <begin position="25"/>
        <end position="52"/>
    </location>
</feature>
<keyword evidence="4 8" id="KW-1133">Transmembrane helix</keyword>
<dbReference type="SMART" id="SM00603">
    <property type="entry name" value="LCCL"/>
    <property type="match status" value="1"/>
</dbReference>
<evidence type="ECO:0000256" key="2">
    <source>
        <dbReference type="ARBA" id="ARBA00022553"/>
    </source>
</evidence>
<dbReference type="SMART" id="SM00042">
    <property type="entry name" value="CUB"/>
    <property type="match status" value="1"/>
</dbReference>
<dbReference type="Pfam" id="PF00431">
    <property type="entry name" value="CUB"/>
    <property type="match status" value="1"/>
</dbReference>